<organism evidence="2 3">
    <name type="scientific">Calocera viscosa (strain TUFC12733)</name>
    <dbReference type="NCBI Taxonomy" id="1330018"/>
    <lineage>
        <taxon>Eukaryota</taxon>
        <taxon>Fungi</taxon>
        <taxon>Dikarya</taxon>
        <taxon>Basidiomycota</taxon>
        <taxon>Agaricomycotina</taxon>
        <taxon>Dacrymycetes</taxon>
        <taxon>Dacrymycetales</taxon>
        <taxon>Dacrymycetaceae</taxon>
        <taxon>Calocera</taxon>
    </lineage>
</organism>
<dbReference type="EMBL" id="KV417266">
    <property type="protein sequence ID" value="KZP01717.1"/>
    <property type="molecule type" value="Genomic_DNA"/>
</dbReference>
<sequence length="535" mass="59111">MVRTNSPQIARTSPSHTPAKKRIRLARNVKYSWELPPSTVLKPEFPTFKGIFKHWCTLFERRDLDATEHTDDMTDYDYWPELDGRTVEYSIDEERRMRWNARKMREGAFERYRRITQKFTPQKRITNWVTEQAEVSSYDETVSPVKTVIRMSPAVRRALNDAAQQVAAKKAQAHYQAGLAKAKTDAKLRLDENTRPRGSPSRKRAQPMVVVDIAGPRTRSSNRKAPAPAAAQVKASVKTPAKPLAVKRKHVDEPEAAEDAPRPTKRSRQLKSLGTADILLAQLAIENATRAGKSPPLHALRVVEEARRRRQSPVVPMAVPAAAVSHAPVAVPLVEAAPAPVIAAVPLVEAAPAPVAVPAVEAVPVVPPRTATRHSARQNAKAAQVAAQKSSPSQVEPAPPIQQIRPKRARKVPEPYDRSTLPRGTARLLLAQLQASQATVDAERATASVAMVEAKAPYQPVTSVPKTDGRTNPTGASRYALRERTNTETRKQEDVTRNAIIEQERRCKGCKHLFSTRPALAKHKMGVRAKPACRA</sequence>
<feature type="compositionally biased region" description="Basic and acidic residues" evidence="1">
    <location>
        <begin position="182"/>
        <end position="195"/>
    </location>
</feature>
<name>A0A167S9X5_CALVF</name>
<gene>
    <name evidence="2" type="ORF">CALVIDRAFT_594411</name>
</gene>
<feature type="compositionally biased region" description="Low complexity" evidence="1">
    <location>
        <begin position="377"/>
        <end position="394"/>
    </location>
</feature>
<evidence type="ECO:0000256" key="1">
    <source>
        <dbReference type="SAM" id="MobiDB-lite"/>
    </source>
</evidence>
<feature type="region of interest" description="Disordered" evidence="1">
    <location>
        <begin position="180"/>
        <end position="270"/>
    </location>
</feature>
<feature type="region of interest" description="Disordered" evidence="1">
    <location>
        <begin position="370"/>
        <end position="423"/>
    </location>
</feature>
<protein>
    <submittedName>
        <fullName evidence="2">Uncharacterized protein</fullName>
    </submittedName>
</protein>
<proteinExistence type="predicted"/>
<feature type="compositionally biased region" description="Polar residues" evidence="1">
    <location>
        <begin position="1"/>
        <end position="16"/>
    </location>
</feature>
<evidence type="ECO:0000313" key="2">
    <source>
        <dbReference type="EMBL" id="KZP01717.1"/>
    </source>
</evidence>
<dbReference type="AlphaFoldDB" id="A0A167S9X5"/>
<dbReference type="Proteomes" id="UP000076738">
    <property type="component" value="Unassembled WGS sequence"/>
</dbReference>
<feature type="region of interest" description="Disordered" evidence="1">
    <location>
        <begin position="1"/>
        <end position="20"/>
    </location>
</feature>
<keyword evidence="3" id="KW-1185">Reference proteome</keyword>
<dbReference type="OrthoDB" id="10678554at2759"/>
<accession>A0A167S9X5</accession>
<reference evidence="2 3" key="1">
    <citation type="journal article" date="2016" name="Mol. Biol. Evol.">
        <title>Comparative Genomics of Early-Diverging Mushroom-Forming Fungi Provides Insights into the Origins of Lignocellulose Decay Capabilities.</title>
        <authorList>
            <person name="Nagy L.G."/>
            <person name="Riley R."/>
            <person name="Tritt A."/>
            <person name="Adam C."/>
            <person name="Daum C."/>
            <person name="Floudas D."/>
            <person name="Sun H."/>
            <person name="Yadav J.S."/>
            <person name="Pangilinan J."/>
            <person name="Larsson K.H."/>
            <person name="Matsuura K."/>
            <person name="Barry K."/>
            <person name="Labutti K."/>
            <person name="Kuo R."/>
            <person name="Ohm R.A."/>
            <person name="Bhattacharya S.S."/>
            <person name="Shirouzu T."/>
            <person name="Yoshinaga Y."/>
            <person name="Martin F.M."/>
            <person name="Grigoriev I.V."/>
            <person name="Hibbett D.S."/>
        </authorList>
    </citation>
    <scope>NUCLEOTIDE SEQUENCE [LARGE SCALE GENOMIC DNA]</scope>
    <source>
        <strain evidence="2 3">TUFC12733</strain>
    </source>
</reference>
<evidence type="ECO:0000313" key="3">
    <source>
        <dbReference type="Proteomes" id="UP000076738"/>
    </source>
</evidence>